<dbReference type="PROSITE" id="PS50903">
    <property type="entry name" value="RUBREDOXIN_LIKE"/>
    <property type="match status" value="1"/>
</dbReference>
<dbReference type="Pfam" id="PF21349">
    <property type="entry name" value="RUBY_RBDX"/>
    <property type="match status" value="1"/>
</dbReference>
<dbReference type="Gene3D" id="1.10.10.10">
    <property type="entry name" value="Winged helix-like DNA-binding domain superfamily/Winged helix DNA-binding domain"/>
    <property type="match status" value="1"/>
</dbReference>
<dbReference type="Gene3D" id="2.20.28.10">
    <property type="match status" value="1"/>
</dbReference>
<feature type="domain" description="Ferritin-like diiron" evidence="4">
    <location>
        <begin position="134"/>
        <end position="264"/>
    </location>
</feature>
<sequence length="301" mass="34171">MAWKGEGVVVNKKKIAEQMDIPEQFLAKVAQQLAHAGIIIIVQGAKGGFMLAKAPEKITLLDIIEVMMGTLFLNDCIRHPESCKRSPNCSIHVVWQKAQKKLRETLREANFKNLQTNKSCMNHFFESETVKEKEIMMSKTQENLWEAFAGESQANRKYLAFAKKADKENYPHIAKLFRAAAEAETVHAHAHLKALKAVNGTVENLKEAIAGETHEFRHMYPEMIETAKEEKHKAAERSFRFANEVEQIHAELYQKALDNLDQPQDVDCYYVCSVCGYTCENEAPDNCPVCNVKAKAFLRVE</sequence>
<feature type="domain" description="Rubredoxin-like" evidence="3">
    <location>
        <begin position="267"/>
        <end position="300"/>
    </location>
</feature>
<dbReference type="Pfam" id="PF02915">
    <property type="entry name" value="Rubrerythrin"/>
    <property type="match status" value="1"/>
</dbReference>
<evidence type="ECO:0000259" key="3">
    <source>
        <dbReference type="PROSITE" id="PS50903"/>
    </source>
</evidence>
<dbReference type="InterPro" id="IPR003251">
    <property type="entry name" value="Rr_diiron-bd_dom"/>
</dbReference>
<reference evidence="5" key="1">
    <citation type="journal article" date="2021" name="Microb. Physiol.">
        <title>Proteogenomic Insights into the Physiology of Marine, Sulfate-Reducing, Filamentous Desulfonema limicola and Desulfonema magnum.</title>
        <authorList>
            <person name="Schnaars V."/>
            <person name="Wohlbrand L."/>
            <person name="Scheve S."/>
            <person name="Hinrichs C."/>
            <person name="Reinhardt R."/>
            <person name="Rabus R."/>
        </authorList>
    </citation>
    <scope>NUCLEOTIDE SEQUENCE</scope>
    <source>
        <strain evidence="5">4be13</strain>
    </source>
</reference>
<dbReference type="Gene3D" id="1.20.1260.10">
    <property type="match status" value="1"/>
</dbReference>
<evidence type="ECO:0000259" key="4">
    <source>
        <dbReference type="PROSITE" id="PS50905"/>
    </source>
</evidence>
<organism evidence="5 6">
    <name type="scientific">Desulfonema magnum</name>
    <dbReference type="NCBI Taxonomy" id="45655"/>
    <lineage>
        <taxon>Bacteria</taxon>
        <taxon>Pseudomonadati</taxon>
        <taxon>Thermodesulfobacteriota</taxon>
        <taxon>Desulfobacteria</taxon>
        <taxon>Desulfobacterales</taxon>
        <taxon>Desulfococcaceae</taxon>
        <taxon>Desulfonema</taxon>
    </lineage>
</organism>
<dbReference type="EMBL" id="CP061800">
    <property type="protein sequence ID" value="QTA84990.1"/>
    <property type="molecule type" value="Genomic_DNA"/>
</dbReference>
<dbReference type="GO" id="GO:0005506">
    <property type="term" value="F:iron ion binding"/>
    <property type="evidence" value="ECO:0007669"/>
    <property type="project" value="InterPro"/>
</dbReference>
<dbReference type="KEGG" id="dmm:dnm_009940"/>
<dbReference type="InterPro" id="IPR036388">
    <property type="entry name" value="WH-like_DNA-bd_sf"/>
</dbReference>
<keyword evidence="6" id="KW-1185">Reference proteome</keyword>
<evidence type="ECO:0000256" key="2">
    <source>
        <dbReference type="ARBA" id="ARBA00022982"/>
    </source>
</evidence>
<dbReference type="PROSITE" id="PS51197">
    <property type="entry name" value="HTH_RRF2_2"/>
    <property type="match status" value="1"/>
</dbReference>
<dbReference type="CDD" id="cd01041">
    <property type="entry name" value="Rubrerythrin"/>
    <property type="match status" value="1"/>
</dbReference>
<dbReference type="InterPro" id="IPR052753">
    <property type="entry name" value="Rbr2/Nigerythrin"/>
</dbReference>
<dbReference type="Proteomes" id="UP000663722">
    <property type="component" value="Chromosome"/>
</dbReference>
<dbReference type="InterPro" id="IPR024934">
    <property type="entry name" value="Rubredoxin-like_dom"/>
</dbReference>
<dbReference type="InterPro" id="IPR000944">
    <property type="entry name" value="Tscrpt_reg_Rrf2"/>
</dbReference>
<evidence type="ECO:0000313" key="6">
    <source>
        <dbReference type="Proteomes" id="UP000663722"/>
    </source>
</evidence>
<dbReference type="SUPFAM" id="SSF57802">
    <property type="entry name" value="Rubredoxin-like"/>
    <property type="match status" value="1"/>
</dbReference>
<dbReference type="InterPro" id="IPR048574">
    <property type="entry name" value="RUBY_RBDX"/>
</dbReference>
<evidence type="ECO:0000313" key="5">
    <source>
        <dbReference type="EMBL" id="QTA84990.1"/>
    </source>
</evidence>
<evidence type="ECO:0000256" key="1">
    <source>
        <dbReference type="ARBA" id="ARBA00022448"/>
    </source>
</evidence>
<proteinExistence type="predicted"/>
<dbReference type="InterPro" id="IPR009040">
    <property type="entry name" value="Ferritin-like_diiron"/>
</dbReference>
<dbReference type="PANTHER" id="PTHR33746:SF4">
    <property type="entry name" value="RUBRERYTHRIN"/>
    <property type="match status" value="1"/>
</dbReference>
<dbReference type="PROSITE" id="PS50905">
    <property type="entry name" value="FERRITIN_LIKE"/>
    <property type="match status" value="1"/>
</dbReference>
<dbReference type="AlphaFoldDB" id="A0A975GKX8"/>
<dbReference type="InterPro" id="IPR009078">
    <property type="entry name" value="Ferritin-like_SF"/>
</dbReference>
<protein>
    <submittedName>
        <fullName evidence="5">Rubrerythrin domain-containing protein</fullName>
    </submittedName>
</protein>
<dbReference type="SUPFAM" id="SSF46785">
    <property type="entry name" value="Winged helix' DNA-binding domain"/>
    <property type="match status" value="1"/>
</dbReference>
<dbReference type="Pfam" id="PF02082">
    <property type="entry name" value="Rrf2"/>
    <property type="match status" value="1"/>
</dbReference>
<name>A0A975GKX8_9BACT</name>
<dbReference type="GO" id="GO:0016491">
    <property type="term" value="F:oxidoreductase activity"/>
    <property type="evidence" value="ECO:0007669"/>
    <property type="project" value="InterPro"/>
</dbReference>
<gene>
    <name evidence="5" type="ORF">dnm_009940</name>
</gene>
<keyword evidence="2" id="KW-0249">Electron transport</keyword>
<accession>A0A975GKX8</accession>
<keyword evidence="1" id="KW-0813">Transport</keyword>
<dbReference type="SUPFAM" id="SSF47240">
    <property type="entry name" value="Ferritin-like"/>
    <property type="match status" value="1"/>
</dbReference>
<dbReference type="NCBIfam" id="TIGR00738">
    <property type="entry name" value="rrf2_super"/>
    <property type="match status" value="1"/>
</dbReference>
<dbReference type="PANTHER" id="PTHR33746">
    <property type="entry name" value="RUBRERYTHRIN"/>
    <property type="match status" value="1"/>
</dbReference>
<dbReference type="InterPro" id="IPR012347">
    <property type="entry name" value="Ferritin-like"/>
</dbReference>
<dbReference type="InterPro" id="IPR036390">
    <property type="entry name" value="WH_DNA-bd_sf"/>
</dbReference>